<evidence type="ECO:0000256" key="3">
    <source>
        <dbReference type="ARBA" id="ARBA00022691"/>
    </source>
</evidence>
<dbReference type="CDD" id="cd02440">
    <property type="entry name" value="AdoMet_MTases"/>
    <property type="match status" value="1"/>
</dbReference>
<dbReference type="Pfam" id="PF17827">
    <property type="entry name" value="PrmC_N"/>
    <property type="match status" value="1"/>
</dbReference>
<dbReference type="OrthoDB" id="9800643at2"/>
<dbReference type="Proteomes" id="UP000051887">
    <property type="component" value="Unassembled WGS sequence"/>
</dbReference>
<dbReference type="Gene3D" id="3.40.50.150">
    <property type="entry name" value="Vaccinia Virus protein VP39"/>
    <property type="match status" value="1"/>
</dbReference>
<comment type="similarity">
    <text evidence="5">Belongs to the protein N5-glutamine methyltransferase family. PrmC subfamily.</text>
</comment>
<feature type="domain" description="Methyltransferase small" evidence="6">
    <location>
        <begin position="98"/>
        <end position="190"/>
    </location>
</feature>
<dbReference type="InterPro" id="IPR004556">
    <property type="entry name" value="HemK-like"/>
</dbReference>
<proteinExistence type="inferred from homology"/>
<dbReference type="EC" id="2.1.1.297" evidence="5"/>
<evidence type="ECO:0000313" key="10">
    <source>
        <dbReference type="Proteomes" id="UP000051086"/>
    </source>
</evidence>
<feature type="binding site" evidence="5">
    <location>
        <begin position="116"/>
        <end position="120"/>
    </location>
    <ligand>
        <name>S-adenosyl-L-methionine</name>
        <dbReference type="ChEBI" id="CHEBI:59789"/>
    </ligand>
</feature>
<evidence type="ECO:0000313" key="11">
    <source>
        <dbReference type="Proteomes" id="UP000051887"/>
    </source>
</evidence>
<accession>A0A0P1FQM9</accession>
<dbReference type="RefSeq" id="WP_058241976.1">
    <property type="nucleotide sequence ID" value="NZ_CYSB01000025.1"/>
</dbReference>
<dbReference type="PANTHER" id="PTHR18895:SF74">
    <property type="entry name" value="MTRF1L RELEASE FACTOR GLUTAMINE METHYLTRANSFERASE"/>
    <property type="match status" value="1"/>
</dbReference>
<comment type="catalytic activity">
    <reaction evidence="4 5">
        <text>L-glutaminyl-[peptide chain release factor] + S-adenosyl-L-methionine = N(5)-methyl-L-glutaminyl-[peptide chain release factor] + S-adenosyl-L-homocysteine + H(+)</text>
        <dbReference type="Rhea" id="RHEA:42896"/>
        <dbReference type="Rhea" id="RHEA-COMP:10271"/>
        <dbReference type="Rhea" id="RHEA-COMP:10272"/>
        <dbReference type="ChEBI" id="CHEBI:15378"/>
        <dbReference type="ChEBI" id="CHEBI:30011"/>
        <dbReference type="ChEBI" id="CHEBI:57856"/>
        <dbReference type="ChEBI" id="CHEBI:59789"/>
        <dbReference type="ChEBI" id="CHEBI:61891"/>
        <dbReference type="EC" id="2.1.1.297"/>
    </reaction>
</comment>
<sequence length="277" mass="29414">MITVQALLLQAGADLRAAGIDGSDARALLAHVLSVPRDRLVLMGPDEVNAEDQARFAAALAERLRRRPVSKIIGTRLFWGRSFVVTEDVLDPRPETESLIAEALAGPTPDRILDLGAGTGCIPLTLLAEWPEATAVACDISNAALAVAAQNAAALDLTDRITFLPSDWFARVEGVFDLITSNPPYISEAEMAELSPEVHNHDPHLALTPGGDGLSPYRVLAQGALTHLKPGGRILVEIGWRQGPDVASIFADAGLANIRVLPDMDGRDRVVSAVFAG</sequence>
<dbReference type="NCBIfam" id="TIGR00536">
    <property type="entry name" value="hemK_fam"/>
    <property type="match status" value="1"/>
</dbReference>
<dbReference type="Proteomes" id="UP000051086">
    <property type="component" value="Unassembled WGS sequence"/>
</dbReference>
<evidence type="ECO:0000313" key="9">
    <source>
        <dbReference type="EMBL" id="CUH70654.1"/>
    </source>
</evidence>
<name>A0A0P1FQM9_9RHOB</name>
<dbReference type="AlphaFoldDB" id="A0A0P1FQM9"/>
<evidence type="ECO:0000256" key="2">
    <source>
        <dbReference type="ARBA" id="ARBA00022679"/>
    </source>
</evidence>
<keyword evidence="3 5" id="KW-0949">S-adenosyl-L-methionine</keyword>
<organism evidence="9 11">
    <name type="scientific">Thalassovita autumnalis</name>
    <dbReference type="NCBI Taxonomy" id="2072972"/>
    <lineage>
        <taxon>Bacteria</taxon>
        <taxon>Pseudomonadati</taxon>
        <taxon>Pseudomonadota</taxon>
        <taxon>Alphaproteobacteria</taxon>
        <taxon>Rhodobacterales</taxon>
        <taxon>Roseobacteraceae</taxon>
        <taxon>Thalassovita</taxon>
    </lineage>
</organism>
<dbReference type="InterPro" id="IPR007848">
    <property type="entry name" value="Small_mtfrase_dom"/>
</dbReference>
<dbReference type="InterPro" id="IPR019874">
    <property type="entry name" value="RF_methyltr_PrmC"/>
</dbReference>
<dbReference type="Gene3D" id="1.10.8.10">
    <property type="entry name" value="DNA helicase RuvA subunit, C-terminal domain"/>
    <property type="match status" value="1"/>
</dbReference>
<dbReference type="SUPFAM" id="SSF53335">
    <property type="entry name" value="S-adenosyl-L-methionine-dependent methyltransferases"/>
    <property type="match status" value="1"/>
</dbReference>
<feature type="binding site" evidence="5">
    <location>
        <position position="168"/>
    </location>
    <ligand>
        <name>S-adenosyl-L-methionine</name>
        <dbReference type="ChEBI" id="CHEBI:59789"/>
    </ligand>
</feature>
<keyword evidence="10" id="KW-1185">Reference proteome</keyword>
<protein>
    <recommendedName>
        <fullName evidence="5">Release factor glutamine methyltransferase</fullName>
        <shortName evidence="5">RF MTase</shortName>
        <ecNumber evidence="5">2.1.1.297</ecNumber>
    </recommendedName>
    <alternativeName>
        <fullName evidence="5">N5-glutamine methyltransferase PrmC</fullName>
    </alternativeName>
    <alternativeName>
        <fullName evidence="5">Protein-(glutamine-N5) MTase PrmC</fullName>
    </alternativeName>
    <alternativeName>
        <fullName evidence="5">Protein-glutamine N-methyltransferase PrmC</fullName>
    </alternativeName>
</protein>
<feature type="domain" description="Release factor glutamine methyltransferase N-terminal" evidence="7">
    <location>
        <begin position="7"/>
        <end position="74"/>
    </location>
</feature>
<reference evidence="8 10" key="2">
    <citation type="submission" date="2015-09" db="EMBL/GenBank/DDBJ databases">
        <authorList>
            <person name="Rodrigo-Torres L."/>
            <person name="Arahal D.R."/>
        </authorList>
    </citation>
    <scope>NUCLEOTIDE SEQUENCE [LARGE SCALE GENOMIC DNA]</scope>
    <source>
        <strain evidence="8 10">CECT 5118</strain>
    </source>
</reference>
<dbReference type="HAMAP" id="MF_02126">
    <property type="entry name" value="RF_methyltr_PrmC"/>
    <property type="match status" value="1"/>
</dbReference>
<dbReference type="NCBIfam" id="TIGR03534">
    <property type="entry name" value="RF_mod_PrmC"/>
    <property type="match status" value="1"/>
</dbReference>
<feature type="binding site" evidence="5">
    <location>
        <begin position="182"/>
        <end position="185"/>
    </location>
    <ligand>
        <name>substrate</name>
    </ligand>
</feature>
<dbReference type="InterPro" id="IPR029063">
    <property type="entry name" value="SAM-dependent_MTases_sf"/>
</dbReference>
<keyword evidence="1 5" id="KW-0489">Methyltransferase</keyword>
<evidence type="ECO:0000259" key="6">
    <source>
        <dbReference type="Pfam" id="PF05175"/>
    </source>
</evidence>
<evidence type="ECO:0000313" key="8">
    <source>
        <dbReference type="EMBL" id="CUH65758.1"/>
    </source>
</evidence>
<evidence type="ECO:0000256" key="5">
    <source>
        <dbReference type="HAMAP-Rule" id="MF_02126"/>
    </source>
</evidence>
<dbReference type="InterPro" id="IPR040758">
    <property type="entry name" value="PrmC_N"/>
</dbReference>
<reference evidence="9 11" key="1">
    <citation type="submission" date="2015-09" db="EMBL/GenBank/DDBJ databases">
        <authorList>
            <consortium name="Swine Surveillance"/>
        </authorList>
    </citation>
    <scope>NUCLEOTIDE SEQUENCE [LARGE SCALE GENOMIC DNA]</scope>
    <source>
        <strain evidence="9 11">5120</strain>
    </source>
</reference>
<dbReference type="GO" id="GO:0032259">
    <property type="term" value="P:methylation"/>
    <property type="evidence" value="ECO:0007669"/>
    <property type="project" value="UniProtKB-KW"/>
</dbReference>
<gene>
    <name evidence="5 9" type="primary">prmC</name>
    <name evidence="8" type="ORF">TL5118_01451</name>
    <name evidence="9" type="ORF">TL5120_00433</name>
</gene>
<comment type="function">
    <text evidence="5">Methylates the class 1 translation termination release factors RF1/PrfA and RF2/PrfB on the glutamine residue of the universally conserved GGQ motif.</text>
</comment>
<dbReference type="PANTHER" id="PTHR18895">
    <property type="entry name" value="HEMK METHYLTRANSFERASE"/>
    <property type="match status" value="1"/>
</dbReference>
<feature type="binding site" evidence="5">
    <location>
        <position position="182"/>
    </location>
    <ligand>
        <name>S-adenosyl-L-methionine</name>
        <dbReference type="ChEBI" id="CHEBI:59789"/>
    </ligand>
</feature>
<evidence type="ECO:0000259" key="7">
    <source>
        <dbReference type="Pfam" id="PF17827"/>
    </source>
</evidence>
<dbReference type="Pfam" id="PF05175">
    <property type="entry name" value="MTS"/>
    <property type="match status" value="1"/>
</dbReference>
<keyword evidence="2 5" id="KW-0808">Transferase</keyword>
<dbReference type="InterPro" id="IPR050320">
    <property type="entry name" value="N5-glutamine_MTase"/>
</dbReference>
<dbReference type="EMBL" id="CYSB01000025">
    <property type="protein sequence ID" value="CUH65758.1"/>
    <property type="molecule type" value="Genomic_DNA"/>
</dbReference>
<feature type="binding site" evidence="5">
    <location>
        <position position="139"/>
    </location>
    <ligand>
        <name>S-adenosyl-L-methionine</name>
        <dbReference type="ChEBI" id="CHEBI:59789"/>
    </ligand>
</feature>
<evidence type="ECO:0000256" key="1">
    <source>
        <dbReference type="ARBA" id="ARBA00022603"/>
    </source>
</evidence>
<dbReference type="EMBL" id="CYSC01000007">
    <property type="protein sequence ID" value="CUH70654.1"/>
    <property type="molecule type" value="Genomic_DNA"/>
</dbReference>
<evidence type="ECO:0000256" key="4">
    <source>
        <dbReference type="ARBA" id="ARBA00048391"/>
    </source>
</evidence>
<dbReference type="GO" id="GO:0102559">
    <property type="term" value="F:peptide chain release factor N(5)-glutamine methyltransferase activity"/>
    <property type="evidence" value="ECO:0007669"/>
    <property type="project" value="UniProtKB-EC"/>
</dbReference>